<evidence type="ECO:0008006" key="4">
    <source>
        <dbReference type="Google" id="ProtNLM"/>
    </source>
</evidence>
<protein>
    <recommendedName>
        <fullName evidence="4">Iron-sulfur cluster biosynthesis family protein</fullName>
    </recommendedName>
</protein>
<dbReference type="Gramene" id="ONK77569">
    <property type="protein sequence ID" value="ONK77569"/>
    <property type="gene ID" value="A4U43_C02F7970"/>
</dbReference>
<dbReference type="InterPro" id="IPR044200">
    <property type="entry name" value="At5g03900-like"/>
</dbReference>
<sequence>MHKHFLGLPAVVSDEGDVLYVFPRDYRSKLAGKSFRMKVEPLLDKLKGGAEYLIRVSFGTALIASIVIVYTTIIALVSSRSDEDNRGRRGGRSYDSGFTVFFSPTDLFWYWDPYYYRRQQIRKNDGMNFIESVFSFVFGDGDPNQGLEEERWKLIGQYIASKGGVVTAEELAPYLDVMPIEDKKEQDVDSYVLPVLLRFDGHPEVDDEVWKHPILLSILAAYCFIPKGWAKGICREKWAEWVDGVGKYLEEKKWSFSKAGSSQKGMVIGLGALNLFGVVVLGSMLKNTAIAPAGFISFVADIFPLLQVYAASFFAIPLFRWFLLRKRNADIEKRNLGRKQQARALELPDSSLRRKLSSAREMARRTVIGSERIVYSTEKDVSDQDFEAREWDRRFRELERSD</sequence>
<reference evidence="3" key="1">
    <citation type="journal article" date="2017" name="Nat. Commun.">
        <title>The asparagus genome sheds light on the origin and evolution of a young Y chromosome.</title>
        <authorList>
            <person name="Harkess A."/>
            <person name="Zhou J."/>
            <person name="Xu C."/>
            <person name="Bowers J.E."/>
            <person name="Van der Hulst R."/>
            <person name="Ayyampalayam S."/>
            <person name="Mercati F."/>
            <person name="Riccardi P."/>
            <person name="McKain M.R."/>
            <person name="Kakrana A."/>
            <person name="Tang H."/>
            <person name="Ray J."/>
            <person name="Groenendijk J."/>
            <person name="Arikit S."/>
            <person name="Mathioni S.M."/>
            <person name="Nakano M."/>
            <person name="Shan H."/>
            <person name="Telgmann-Rauber A."/>
            <person name="Kanno A."/>
            <person name="Yue Z."/>
            <person name="Chen H."/>
            <person name="Li W."/>
            <person name="Chen Y."/>
            <person name="Xu X."/>
            <person name="Zhang Y."/>
            <person name="Luo S."/>
            <person name="Chen H."/>
            <person name="Gao J."/>
            <person name="Mao Z."/>
            <person name="Pires J.C."/>
            <person name="Luo M."/>
            <person name="Kudrna D."/>
            <person name="Wing R.A."/>
            <person name="Meyers B.C."/>
            <person name="Yi K."/>
            <person name="Kong H."/>
            <person name="Lavrijsen P."/>
            <person name="Sunseri F."/>
            <person name="Falavigna A."/>
            <person name="Ye Y."/>
            <person name="Leebens-Mack J.H."/>
            <person name="Chen G."/>
        </authorList>
    </citation>
    <scope>NUCLEOTIDE SEQUENCE [LARGE SCALE GENOMIC DNA]</scope>
    <source>
        <strain evidence="3">cv. DH0086</strain>
    </source>
</reference>
<feature type="transmembrane region" description="Helical" evidence="1">
    <location>
        <begin position="265"/>
        <end position="285"/>
    </location>
</feature>
<dbReference type="GO" id="GO:0009941">
    <property type="term" value="C:chloroplast envelope"/>
    <property type="evidence" value="ECO:0007669"/>
    <property type="project" value="TreeGrafter"/>
</dbReference>
<dbReference type="PANTHER" id="PTHR47380:SF4">
    <property type="entry name" value="OS02G0533000 PROTEIN"/>
    <property type="match status" value="1"/>
</dbReference>
<name>A0A5P1FKU7_ASPOF</name>
<accession>A0A5P1FKU7</accession>
<keyword evidence="1" id="KW-0472">Membrane</keyword>
<organism evidence="2 3">
    <name type="scientific">Asparagus officinalis</name>
    <name type="common">Garden asparagus</name>
    <dbReference type="NCBI Taxonomy" id="4686"/>
    <lineage>
        <taxon>Eukaryota</taxon>
        <taxon>Viridiplantae</taxon>
        <taxon>Streptophyta</taxon>
        <taxon>Embryophyta</taxon>
        <taxon>Tracheophyta</taxon>
        <taxon>Spermatophyta</taxon>
        <taxon>Magnoliopsida</taxon>
        <taxon>Liliopsida</taxon>
        <taxon>Asparagales</taxon>
        <taxon>Asparagaceae</taxon>
        <taxon>Asparagoideae</taxon>
        <taxon>Asparagus</taxon>
    </lineage>
</organism>
<dbReference type="Proteomes" id="UP000243459">
    <property type="component" value="Chromosome 2"/>
</dbReference>
<feature type="transmembrane region" description="Helical" evidence="1">
    <location>
        <begin position="305"/>
        <end position="324"/>
    </location>
</feature>
<dbReference type="AlphaFoldDB" id="A0A5P1FKU7"/>
<evidence type="ECO:0000313" key="3">
    <source>
        <dbReference type="Proteomes" id="UP000243459"/>
    </source>
</evidence>
<evidence type="ECO:0000313" key="2">
    <source>
        <dbReference type="EMBL" id="ONK77569.1"/>
    </source>
</evidence>
<feature type="transmembrane region" description="Helical" evidence="1">
    <location>
        <begin position="52"/>
        <end position="78"/>
    </location>
</feature>
<evidence type="ECO:0000256" key="1">
    <source>
        <dbReference type="SAM" id="Phobius"/>
    </source>
</evidence>
<dbReference type="OMA" id="PLIRYFW"/>
<dbReference type="PANTHER" id="PTHR47380">
    <property type="entry name" value="OS02G0533000 PROTEIN"/>
    <property type="match status" value="1"/>
</dbReference>
<gene>
    <name evidence="2" type="ORF">A4U43_C02F7970</name>
</gene>
<proteinExistence type="predicted"/>
<keyword evidence="1" id="KW-0812">Transmembrane</keyword>
<keyword evidence="1" id="KW-1133">Transmembrane helix</keyword>
<keyword evidence="3" id="KW-1185">Reference proteome</keyword>
<dbReference type="EMBL" id="CM007382">
    <property type="protein sequence ID" value="ONK77569.1"/>
    <property type="molecule type" value="Genomic_DNA"/>
</dbReference>